<dbReference type="SMART" id="SM01021">
    <property type="entry name" value="Bac_rhodopsin"/>
    <property type="match status" value="1"/>
</dbReference>
<reference evidence="13" key="1">
    <citation type="submission" date="2020-10" db="EMBL/GenBank/DDBJ databases">
        <title>Unveiling of a novel bifunctional photoreceptor, Dualchrome1, isolated from a cosmopolitan green alga.</title>
        <authorList>
            <person name="Suzuki S."/>
            <person name="Kawachi M."/>
        </authorList>
    </citation>
    <scope>NUCLEOTIDE SEQUENCE</scope>
    <source>
        <strain evidence="13">NIES 2893</strain>
    </source>
</reference>
<keyword evidence="10" id="KW-0675">Receptor</keyword>
<feature type="region of interest" description="Disordered" evidence="11">
    <location>
        <begin position="466"/>
        <end position="525"/>
    </location>
</feature>
<dbReference type="Gene3D" id="1.20.1070.10">
    <property type="entry name" value="Rhodopsin 7-helix transmembrane proteins"/>
    <property type="match status" value="1"/>
</dbReference>
<dbReference type="GO" id="GO:0009881">
    <property type="term" value="F:photoreceptor activity"/>
    <property type="evidence" value="ECO:0007669"/>
    <property type="project" value="UniProtKB-KW"/>
</dbReference>
<evidence type="ECO:0000256" key="7">
    <source>
        <dbReference type="ARBA" id="ARBA00022989"/>
    </source>
</evidence>
<comment type="similarity">
    <text evidence="2">Belongs to the archaeal/bacterial/fungal opsin family.</text>
</comment>
<dbReference type="GO" id="GO:0007602">
    <property type="term" value="P:phototransduction"/>
    <property type="evidence" value="ECO:0007669"/>
    <property type="project" value="UniProtKB-KW"/>
</dbReference>
<name>A0A830H4C8_9CHLO</name>
<evidence type="ECO:0000256" key="3">
    <source>
        <dbReference type="ARBA" id="ARBA00022543"/>
    </source>
</evidence>
<evidence type="ECO:0000256" key="1">
    <source>
        <dbReference type="ARBA" id="ARBA00004141"/>
    </source>
</evidence>
<dbReference type="EMBL" id="BNJQ01000002">
    <property type="protein sequence ID" value="GHP01894.1"/>
    <property type="molecule type" value="Genomic_DNA"/>
</dbReference>
<gene>
    <name evidence="13" type="ORF">PPROV_000065100</name>
</gene>
<dbReference type="InterPro" id="IPR001425">
    <property type="entry name" value="Arc/bac/fun_rhodopsins"/>
</dbReference>
<evidence type="ECO:0000256" key="8">
    <source>
        <dbReference type="ARBA" id="ARBA00022991"/>
    </source>
</evidence>
<evidence type="ECO:0000313" key="13">
    <source>
        <dbReference type="EMBL" id="GHP01894.1"/>
    </source>
</evidence>
<evidence type="ECO:0000313" key="14">
    <source>
        <dbReference type="Proteomes" id="UP000660262"/>
    </source>
</evidence>
<keyword evidence="9 12" id="KW-0472">Membrane</keyword>
<dbReference type="SUPFAM" id="SSF81321">
    <property type="entry name" value="Family A G protein-coupled receptor-like"/>
    <property type="match status" value="1"/>
</dbReference>
<organism evidence="13 14">
    <name type="scientific">Pycnococcus provasolii</name>
    <dbReference type="NCBI Taxonomy" id="41880"/>
    <lineage>
        <taxon>Eukaryota</taxon>
        <taxon>Viridiplantae</taxon>
        <taxon>Chlorophyta</taxon>
        <taxon>Pseudoscourfieldiophyceae</taxon>
        <taxon>Pseudoscourfieldiales</taxon>
        <taxon>Pycnococcaceae</taxon>
        <taxon>Pycnococcus</taxon>
    </lineage>
</organism>
<keyword evidence="14" id="KW-1185">Reference proteome</keyword>
<keyword evidence="4" id="KW-0716">Sensory transduction</keyword>
<feature type="transmembrane region" description="Helical" evidence="12">
    <location>
        <begin position="117"/>
        <end position="137"/>
    </location>
</feature>
<dbReference type="GO" id="GO:0005886">
    <property type="term" value="C:plasma membrane"/>
    <property type="evidence" value="ECO:0007669"/>
    <property type="project" value="TreeGrafter"/>
</dbReference>
<keyword evidence="8" id="KW-0157">Chromophore</keyword>
<keyword evidence="6" id="KW-0681">Retinal protein</keyword>
<dbReference type="Pfam" id="PF01036">
    <property type="entry name" value="Bac_rhodopsin"/>
    <property type="match status" value="1"/>
</dbReference>
<feature type="transmembrane region" description="Helical" evidence="12">
    <location>
        <begin position="182"/>
        <end position="202"/>
    </location>
</feature>
<dbReference type="Proteomes" id="UP000660262">
    <property type="component" value="Unassembled WGS sequence"/>
</dbReference>
<comment type="caution">
    <text evidence="13">The sequence shown here is derived from an EMBL/GenBank/DDBJ whole genome shotgun (WGS) entry which is preliminary data.</text>
</comment>
<evidence type="ECO:0000256" key="6">
    <source>
        <dbReference type="ARBA" id="ARBA00022925"/>
    </source>
</evidence>
<dbReference type="PANTHER" id="PTHR28286">
    <property type="match status" value="1"/>
</dbReference>
<feature type="transmembrane region" description="Helical" evidence="12">
    <location>
        <begin position="20"/>
        <end position="38"/>
    </location>
</feature>
<keyword evidence="3" id="KW-0600">Photoreceptor protein</keyword>
<evidence type="ECO:0000256" key="12">
    <source>
        <dbReference type="SAM" id="Phobius"/>
    </source>
</evidence>
<evidence type="ECO:0000256" key="5">
    <source>
        <dbReference type="ARBA" id="ARBA00022692"/>
    </source>
</evidence>
<evidence type="ECO:0000256" key="2">
    <source>
        <dbReference type="ARBA" id="ARBA00008130"/>
    </source>
</evidence>
<feature type="compositionally biased region" description="Basic and acidic residues" evidence="11">
    <location>
        <begin position="493"/>
        <end position="502"/>
    </location>
</feature>
<feature type="transmembrane region" description="Helical" evidence="12">
    <location>
        <begin position="143"/>
        <end position="161"/>
    </location>
</feature>
<protein>
    <submittedName>
        <fullName evidence="13">Uncharacterized protein</fullName>
    </submittedName>
</protein>
<proteinExistence type="inferred from homology"/>
<evidence type="ECO:0000256" key="4">
    <source>
        <dbReference type="ARBA" id="ARBA00022606"/>
    </source>
</evidence>
<dbReference type="AlphaFoldDB" id="A0A830H4C8"/>
<sequence>MASSSSSSSSSSESLKLINNVLNYVSLAGFAILFAFFVTQYRQKRCKWEVIFVVGTSFLFSGTYHIFGSHVPARFVIAGMEEGRSVPWARFAGYLVSCPVLLLHLSNLRGEANYDTFRAMQLVGLFQCVTLCGMTAAMCVEDTPKACFHLLGGCFAIVLFWRVRGLFVKALADFPEQARGHLYLLMFCFFGGWSGFGLTFHLGPEGWGLIDPALHDIIVRLLDILTKHVYASVGWSLRWRVLYPLAQMGVIQETSKGFVDHNKDAVRPKVLFVSSSAKSSAVVRFWQKRMLACGVDVVFKTTVSSALHEITSRNAEFAFTLADMELIRSEEVAFQMPAIRRTPLLAFCKNTENGKPTDLDAHEIDDAMFAPYSQVHVSNVTKYWIVHWYSRRREGLVATEDEKDDGHIAVAMNDVAPPPSQNMRGRGFWRSPSQTDLEMLMKSRRAEKDVKLDGVHVELNRNVPINGIAAPAPLQDPRNEDDEEKQDVSNESNESKKSSDSHRSKRSSVSFTEKLGSLLRFPTSA</sequence>
<evidence type="ECO:0000256" key="10">
    <source>
        <dbReference type="ARBA" id="ARBA00023170"/>
    </source>
</evidence>
<feature type="transmembrane region" description="Helical" evidence="12">
    <location>
        <begin position="50"/>
        <end position="67"/>
    </location>
</feature>
<accession>A0A830H4C8</accession>
<evidence type="ECO:0000256" key="11">
    <source>
        <dbReference type="SAM" id="MobiDB-lite"/>
    </source>
</evidence>
<keyword evidence="7 12" id="KW-1133">Transmembrane helix</keyword>
<feature type="transmembrane region" description="Helical" evidence="12">
    <location>
        <begin position="87"/>
        <end position="105"/>
    </location>
</feature>
<keyword evidence="5 12" id="KW-0812">Transmembrane</keyword>
<evidence type="ECO:0000256" key="9">
    <source>
        <dbReference type="ARBA" id="ARBA00023136"/>
    </source>
</evidence>
<dbReference type="OrthoDB" id="536545at2759"/>
<comment type="subcellular location">
    <subcellularLocation>
        <location evidence="1">Membrane</location>
        <topology evidence="1">Multi-pass membrane protein</topology>
    </subcellularLocation>
</comment>
<dbReference type="PANTHER" id="PTHR28286:SF2">
    <property type="entry name" value="BACTERIORHODOPSIN _OPSIN, NOPA (EUROFUNG)"/>
    <property type="match status" value="1"/>
</dbReference>